<keyword evidence="7" id="KW-0449">Lipoprotein</keyword>
<dbReference type="EMBL" id="JBIYSL010000001">
    <property type="protein sequence ID" value="MFK0521812.1"/>
    <property type="molecule type" value="Genomic_DNA"/>
</dbReference>
<comment type="caution">
    <text evidence="10">The sequence shown here is derived from an EMBL/GenBank/DDBJ whole genome shotgun (WGS) entry which is preliminary data.</text>
</comment>
<dbReference type="InterPro" id="IPR038501">
    <property type="entry name" value="Spore_GerAC_C_sf"/>
</dbReference>
<dbReference type="InterPro" id="IPR046953">
    <property type="entry name" value="Spore_GerAC-like_C"/>
</dbReference>
<evidence type="ECO:0000259" key="9">
    <source>
        <dbReference type="Pfam" id="PF25198"/>
    </source>
</evidence>
<keyword evidence="3" id="KW-0309">Germination</keyword>
<evidence type="ECO:0000256" key="6">
    <source>
        <dbReference type="ARBA" id="ARBA00023139"/>
    </source>
</evidence>
<dbReference type="InterPro" id="IPR057336">
    <property type="entry name" value="GerAC_N"/>
</dbReference>
<evidence type="ECO:0000313" key="11">
    <source>
        <dbReference type="Proteomes" id="UP001618531"/>
    </source>
</evidence>
<evidence type="ECO:0000313" key="10">
    <source>
        <dbReference type="EMBL" id="MFK0521812.1"/>
    </source>
</evidence>
<dbReference type="Pfam" id="PF25198">
    <property type="entry name" value="Spore_GerAC_N"/>
    <property type="match status" value="1"/>
</dbReference>
<keyword evidence="11" id="KW-1185">Reference proteome</keyword>
<reference evidence="10 11" key="1">
    <citation type="submission" date="2024-11" db="EMBL/GenBank/DDBJ databases">
        <title>Identification and Characterization of a Novel Fosfomycin Bacillithiol Transferase FosB8 in Paenibacillus illinoisensis.</title>
        <authorList>
            <person name="Lu W."/>
        </authorList>
    </citation>
    <scope>NUCLEOTIDE SEQUENCE [LARGE SCALE GENOMIC DNA]</scope>
    <source>
        <strain evidence="10 11">WP77</strain>
    </source>
</reference>
<evidence type="ECO:0000256" key="7">
    <source>
        <dbReference type="ARBA" id="ARBA00023288"/>
    </source>
</evidence>
<dbReference type="Proteomes" id="UP001618531">
    <property type="component" value="Unassembled WGS sequence"/>
</dbReference>
<evidence type="ECO:0000256" key="2">
    <source>
        <dbReference type="ARBA" id="ARBA00007886"/>
    </source>
</evidence>
<organism evidence="10 11">
    <name type="scientific">Paenibacillus illinoisensis</name>
    <dbReference type="NCBI Taxonomy" id="59845"/>
    <lineage>
        <taxon>Bacteria</taxon>
        <taxon>Bacillati</taxon>
        <taxon>Bacillota</taxon>
        <taxon>Bacilli</taxon>
        <taxon>Bacillales</taxon>
        <taxon>Paenibacillaceae</taxon>
        <taxon>Paenibacillus</taxon>
    </lineage>
</organism>
<evidence type="ECO:0000256" key="4">
    <source>
        <dbReference type="ARBA" id="ARBA00022729"/>
    </source>
</evidence>
<sequence>MNSYRSTMSTLLVCILLMVIVTGCWNSKELNEISVVMAMGIDTVDGQYEISLQVVDPSQMSRNRAMERSPTIVFSSRANTLFEALRKLTTESSRKMYLSHLKFVIFDEDTAKKGIKKPLDFLFRDHEVRPDFHLAVVRGSSAKDAVTFVAPTEVLPAMDMYKALNVSEKTWAPTSAVNVKDILQRLKKDGIEPVLTGIRLNNLDKGLNVDNVTKSPQHANYLFTGIGVFQGDRLIGWIEESKSKAFTYISNRVSSSVASIGCPNSEGKFAFEIIRNNVRINPEIKESEPSISLVVETEANIGEVQCDADLKDEKTFNVFQAAAREEQEQILKEGIEKAQQIGSDIFGFGEAFHQRFPREWHQWRGDWKQKFQKLEVKLDIHFHLKRVGKITNPIDSEPQH</sequence>
<keyword evidence="4" id="KW-0732">Signal</keyword>
<evidence type="ECO:0000256" key="3">
    <source>
        <dbReference type="ARBA" id="ARBA00022544"/>
    </source>
</evidence>
<evidence type="ECO:0000256" key="5">
    <source>
        <dbReference type="ARBA" id="ARBA00023136"/>
    </source>
</evidence>
<accession>A0ABW8HQN3</accession>
<dbReference type="Gene3D" id="3.30.300.210">
    <property type="entry name" value="Nutrient germinant receptor protein C, domain 3"/>
    <property type="match status" value="1"/>
</dbReference>
<dbReference type="Pfam" id="PF05504">
    <property type="entry name" value="Spore_GerAC"/>
    <property type="match status" value="1"/>
</dbReference>
<feature type="domain" description="Spore germination protein N-terminal" evidence="9">
    <location>
        <begin position="26"/>
        <end position="199"/>
    </location>
</feature>
<keyword evidence="6" id="KW-0564">Palmitate</keyword>
<dbReference type="Gene3D" id="6.20.190.10">
    <property type="entry name" value="Nutrient germinant receptor protein C, domain 1"/>
    <property type="match status" value="1"/>
</dbReference>
<dbReference type="NCBIfam" id="TIGR02887">
    <property type="entry name" value="spore_ger_x_C"/>
    <property type="match status" value="1"/>
</dbReference>
<comment type="similarity">
    <text evidence="2">Belongs to the GerABKC lipoprotein family.</text>
</comment>
<dbReference type="InterPro" id="IPR008844">
    <property type="entry name" value="Spore_GerAC-like"/>
</dbReference>
<gene>
    <name evidence="10" type="ORF">ACINKY_06320</name>
</gene>
<keyword evidence="5" id="KW-0472">Membrane</keyword>
<protein>
    <submittedName>
        <fullName evidence="10">Ger(X)C family spore germination protein</fullName>
    </submittedName>
</protein>
<dbReference type="PANTHER" id="PTHR35789">
    <property type="entry name" value="SPORE GERMINATION PROTEIN B3"/>
    <property type="match status" value="1"/>
</dbReference>
<proteinExistence type="inferred from homology"/>
<name>A0ABW8HQN3_9BACL</name>
<evidence type="ECO:0000259" key="8">
    <source>
        <dbReference type="Pfam" id="PF05504"/>
    </source>
</evidence>
<feature type="domain" description="Spore germination GerAC-like C-terminal" evidence="8">
    <location>
        <begin position="224"/>
        <end position="388"/>
    </location>
</feature>
<dbReference type="RefSeq" id="WP_402872351.1">
    <property type="nucleotide sequence ID" value="NZ_JBIYSL010000001.1"/>
</dbReference>
<dbReference type="PROSITE" id="PS51257">
    <property type="entry name" value="PROKAR_LIPOPROTEIN"/>
    <property type="match status" value="1"/>
</dbReference>
<comment type="subcellular location">
    <subcellularLocation>
        <location evidence="1">Membrane</location>
        <topology evidence="1">Lipid-anchor</topology>
    </subcellularLocation>
</comment>
<evidence type="ECO:0000256" key="1">
    <source>
        <dbReference type="ARBA" id="ARBA00004635"/>
    </source>
</evidence>
<dbReference type="PANTHER" id="PTHR35789:SF1">
    <property type="entry name" value="SPORE GERMINATION PROTEIN B3"/>
    <property type="match status" value="1"/>
</dbReference>